<dbReference type="Proteomes" id="UP000001683">
    <property type="component" value="Chromosome"/>
</dbReference>
<keyword evidence="2" id="KW-1185">Reference proteome</keyword>
<dbReference type="AlphaFoldDB" id="B2A1R4"/>
<dbReference type="OrthoDB" id="5294255at2"/>
<protein>
    <recommendedName>
        <fullName evidence="3">Preprotein translocase subunit SecB</fullName>
    </recommendedName>
</protein>
<dbReference type="InterPro" id="IPR035958">
    <property type="entry name" value="SecB-like_sf"/>
</dbReference>
<dbReference type="EMBL" id="CP001034">
    <property type="protein sequence ID" value="ACB86111.1"/>
    <property type="molecule type" value="Genomic_DNA"/>
</dbReference>
<evidence type="ECO:0000313" key="1">
    <source>
        <dbReference type="EMBL" id="ACB86111.1"/>
    </source>
</evidence>
<dbReference type="SUPFAM" id="SSF54611">
    <property type="entry name" value="SecB-like"/>
    <property type="match status" value="1"/>
</dbReference>
<name>B2A1R4_NATTJ</name>
<organism evidence="1 2">
    <name type="scientific">Natranaerobius thermophilus (strain ATCC BAA-1301 / DSM 18059 / JW/NM-WN-LF)</name>
    <dbReference type="NCBI Taxonomy" id="457570"/>
    <lineage>
        <taxon>Bacteria</taxon>
        <taxon>Bacillati</taxon>
        <taxon>Bacillota</taxon>
        <taxon>Clostridia</taxon>
        <taxon>Natranaerobiales</taxon>
        <taxon>Natranaerobiaceae</taxon>
        <taxon>Natranaerobius</taxon>
    </lineage>
</organism>
<dbReference type="Gene3D" id="3.10.420.10">
    <property type="entry name" value="SecB-like"/>
    <property type="match status" value="1"/>
</dbReference>
<dbReference type="InParanoid" id="B2A1R4"/>
<gene>
    <name evidence="1" type="ordered locus">Nther_2552</name>
</gene>
<evidence type="ECO:0000313" key="2">
    <source>
        <dbReference type="Proteomes" id="UP000001683"/>
    </source>
</evidence>
<sequence length="146" mass="17200">MSEKNHGSESAYQDFIEAVKLNDIITRKIKLESYIDFTDQDYSGKLNFNLPEADYKIYDKQSFKYIIEVDIEGELDNSEDRAFVIEMIFEIDYTLDGELEVDEEYVSKFSKNAIFNTWPYIRETIDNLSYRMGVSLPRLPLLKSNF</sequence>
<proteinExistence type="predicted"/>
<accession>B2A1R4</accession>
<dbReference type="KEGG" id="nth:Nther_2552"/>
<dbReference type="STRING" id="457570.Nther_2552"/>
<dbReference type="HOGENOM" id="CLU_1765539_0_0_9"/>
<reference evidence="1 2" key="2">
    <citation type="journal article" date="2011" name="J. Bacteriol.">
        <title>Complete genome sequence of the anaerobic, halophilic alkalithermophile Natranaerobius thermophilus JW/NM-WN-LF.</title>
        <authorList>
            <person name="Zhao B."/>
            <person name="Mesbah N.M."/>
            <person name="Dalin E."/>
            <person name="Goodwin L."/>
            <person name="Nolan M."/>
            <person name="Pitluck S."/>
            <person name="Chertkov O."/>
            <person name="Brettin T.S."/>
            <person name="Han J."/>
            <person name="Larimer F.W."/>
            <person name="Land M.L."/>
            <person name="Hauser L."/>
            <person name="Kyrpides N."/>
            <person name="Wiegel J."/>
        </authorList>
    </citation>
    <scope>NUCLEOTIDE SEQUENCE [LARGE SCALE GENOMIC DNA]</scope>
    <source>
        <strain evidence="2">ATCC BAA-1301 / DSM 18059 / JW/NM-WN-LF</strain>
    </source>
</reference>
<dbReference type="RefSeq" id="WP_012448954.1">
    <property type="nucleotide sequence ID" value="NC_010718.1"/>
</dbReference>
<evidence type="ECO:0008006" key="3">
    <source>
        <dbReference type="Google" id="ProtNLM"/>
    </source>
</evidence>
<reference evidence="1 2" key="1">
    <citation type="submission" date="2008-04" db="EMBL/GenBank/DDBJ databases">
        <title>Complete sequence of chromosome of Natranaerobius thermophilus JW/NM-WN-LF.</title>
        <authorList>
            <consortium name="US DOE Joint Genome Institute"/>
            <person name="Copeland A."/>
            <person name="Lucas S."/>
            <person name="Lapidus A."/>
            <person name="Glavina del Rio T."/>
            <person name="Dalin E."/>
            <person name="Tice H."/>
            <person name="Bruce D."/>
            <person name="Goodwin L."/>
            <person name="Pitluck S."/>
            <person name="Chertkov O."/>
            <person name="Brettin T."/>
            <person name="Detter J.C."/>
            <person name="Han C."/>
            <person name="Kuske C.R."/>
            <person name="Schmutz J."/>
            <person name="Larimer F."/>
            <person name="Land M."/>
            <person name="Hauser L."/>
            <person name="Kyrpides N."/>
            <person name="Lykidis A."/>
            <person name="Mesbah N.M."/>
            <person name="Wiegel J."/>
        </authorList>
    </citation>
    <scope>NUCLEOTIDE SEQUENCE [LARGE SCALE GENOMIC DNA]</scope>
    <source>
        <strain evidence="2">ATCC BAA-1301 / DSM 18059 / JW/NM-WN-LF</strain>
    </source>
</reference>